<dbReference type="OMA" id="FSWRIPR"/>
<keyword evidence="9" id="KW-0393">Immunoglobulin domain</keyword>
<evidence type="ECO:0000256" key="5">
    <source>
        <dbReference type="ARBA" id="ARBA00022889"/>
    </source>
</evidence>
<keyword evidence="5" id="KW-0130">Cell adhesion</keyword>
<dbReference type="GO" id="GO:0098632">
    <property type="term" value="F:cell-cell adhesion mediator activity"/>
    <property type="evidence" value="ECO:0007669"/>
    <property type="project" value="TreeGrafter"/>
</dbReference>
<dbReference type="SUPFAM" id="SSF49265">
    <property type="entry name" value="Fibronectin type III"/>
    <property type="match status" value="2"/>
</dbReference>
<feature type="domain" description="Fibronectin type-III" evidence="13">
    <location>
        <begin position="89"/>
        <end position="187"/>
    </location>
</feature>
<evidence type="ECO:0000256" key="1">
    <source>
        <dbReference type="ARBA" id="ARBA00004236"/>
    </source>
</evidence>
<comment type="subcellular location">
    <subcellularLocation>
        <location evidence="1">Cell membrane</location>
    </subcellularLocation>
</comment>
<dbReference type="InterPro" id="IPR036179">
    <property type="entry name" value="Ig-like_dom_sf"/>
</dbReference>
<evidence type="ECO:0000259" key="12">
    <source>
        <dbReference type="PROSITE" id="PS50835"/>
    </source>
</evidence>
<evidence type="ECO:0000256" key="6">
    <source>
        <dbReference type="ARBA" id="ARBA00023136"/>
    </source>
</evidence>
<reference evidence="14" key="1">
    <citation type="submission" date="2025-08" db="UniProtKB">
        <authorList>
            <consortium name="Ensembl"/>
        </authorList>
    </citation>
    <scope>IDENTIFICATION</scope>
</reference>
<dbReference type="Gene3D" id="2.60.40.10">
    <property type="entry name" value="Immunoglobulins"/>
    <property type="match status" value="5"/>
</dbReference>
<dbReference type="InterPro" id="IPR013098">
    <property type="entry name" value="Ig_I-set"/>
</dbReference>
<dbReference type="PROSITE" id="PS50853">
    <property type="entry name" value="FN3"/>
    <property type="match status" value="3"/>
</dbReference>
<evidence type="ECO:0000256" key="4">
    <source>
        <dbReference type="ARBA" id="ARBA00022737"/>
    </source>
</evidence>
<evidence type="ECO:0000256" key="9">
    <source>
        <dbReference type="ARBA" id="ARBA00023319"/>
    </source>
</evidence>
<keyword evidence="6 11" id="KW-0472">Membrane</keyword>
<feature type="domain" description="Ig-like" evidence="12">
    <location>
        <begin position="1"/>
        <end position="82"/>
    </location>
</feature>
<dbReference type="InterPro" id="IPR013783">
    <property type="entry name" value="Ig-like_fold"/>
</dbReference>
<dbReference type="PANTHER" id="PTHR44170:SF58">
    <property type="entry name" value="PROTEIN TURTLE HOMOLOG A-LIKE ISOFORM X1"/>
    <property type="match status" value="1"/>
</dbReference>
<feature type="domain" description="Fibronectin type-III" evidence="13">
    <location>
        <begin position="192"/>
        <end position="290"/>
    </location>
</feature>
<dbReference type="InterPro" id="IPR007110">
    <property type="entry name" value="Ig-like_dom"/>
</dbReference>
<keyword evidence="11" id="KW-0812">Transmembrane</keyword>
<dbReference type="GO" id="GO:0007420">
    <property type="term" value="P:brain development"/>
    <property type="evidence" value="ECO:0007669"/>
    <property type="project" value="TreeGrafter"/>
</dbReference>
<evidence type="ECO:0000256" key="8">
    <source>
        <dbReference type="ARBA" id="ARBA00023180"/>
    </source>
</evidence>
<dbReference type="CDD" id="cd00063">
    <property type="entry name" value="FN3"/>
    <property type="match status" value="4"/>
</dbReference>
<feature type="region of interest" description="Disordered" evidence="10">
    <location>
        <begin position="372"/>
        <end position="395"/>
    </location>
</feature>
<dbReference type="Ensembl" id="ENSEBUT00000014133.1">
    <property type="protein sequence ID" value="ENSEBUP00000013557.1"/>
    <property type="gene ID" value="ENSEBUG00000008565.1"/>
</dbReference>
<evidence type="ECO:0000259" key="13">
    <source>
        <dbReference type="PROSITE" id="PS50853"/>
    </source>
</evidence>
<dbReference type="SMART" id="SM00408">
    <property type="entry name" value="IGc2"/>
    <property type="match status" value="1"/>
</dbReference>
<dbReference type="Proteomes" id="UP000694388">
    <property type="component" value="Unplaced"/>
</dbReference>
<proteinExistence type="predicted"/>
<keyword evidence="15" id="KW-1185">Reference proteome</keyword>
<dbReference type="FunFam" id="2.60.40.10:FF:000035">
    <property type="entry name" value="Contactin 1"/>
    <property type="match status" value="1"/>
</dbReference>
<reference evidence="14" key="2">
    <citation type="submission" date="2025-09" db="UniProtKB">
        <authorList>
            <consortium name="Ensembl"/>
        </authorList>
    </citation>
    <scope>IDENTIFICATION</scope>
</reference>
<dbReference type="GO" id="GO:0005886">
    <property type="term" value="C:plasma membrane"/>
    <property type="evidence" value="ECO:0007669"/>
    <property type="project" value="UniProtKB-SubCell"/>
</dbReference>
<dbReference type="SUPFAM" id="SSF48726">
    <property type="entry name" value="Immunoglobulin"/>
    <property type="match status" value="1"/>
</dbReference>
<feature type="compositionally biased region" description="Low complexity" evidence="10">
    <location>
        <begin position="375"/>
        <end position="384"/>
    </location>
</feature>
<keyword evidence="4" id="KW-0677">Repeat</keyword>
<evidence type="ECO:0000313" key="15">
    <source>
        <dbReference type="Proteomes" id="UP000694388"/>
    </source>
</evidence>
<evidence type="ECO:0000256" key="2">
    <source>
        <dbReference type="ARBA" id="ARBA00022475"/>
    </source>
</evidence>
<dbReference type="SMART" id="SM00409">
    <property type="entry name" value="IG"/>
    <property type="match status" value="1"/>
</dbReference>
<dbReference type="Pfam" id="PF00041">
    <property type="entry name" value="fn3"/>
    <property type="match status" value="2"/>
</dbReference>
<keyword evidence="7" id="KW-1015">Disulfide bond</keyword>
<keyword evidence="2" id="KW-1003">Cell membrane</keyword>
<dbReference type="InterPro" id="IPR003598">
    <property type="entry name" value="Ig_sub2"/>
</dbReference>
<dbReference type="SMART" id="SM00060">
    <property type="entry name" value="FN3"/>
    <property type="match status" value="4"/>
</dbReference>
<evidence type="ECO:0000313" key="14">
    <source>
        <dbReference type="Ensembl" id="ENSEBUP00000013557.1"/>
    </source>
</evidence>
<dbReference type="PANTHER" id="PTHR44170">
    <property type="entry name" value="PROTEIN SIDEKICK"/>
    <property type="match status" value="1"/>
</dbReference>
<keyword evidence="11" id="KW-1133">Transmembrane helix</keyword>
<accession>A0A8C4QEA0</accession>
<dbReference type="FunFam" id="2.60.40.10:FF:000028">
    <property type="entry name" value="Neuronal cell adhesion molecule"/>
    <property type="match status" value="1"/>
</dbReference>
<dbReference type="FunFam" id="2.60.40.10:FF:000047">
    <property type="entry name" value="Contactin 1"/>
    <property type="match status" value="1"/>
</dbReference>
<dbReference type="GO" id="GO:0030424">
    <property type="term" value="C:axon"/>
    <property type="evidence" value="ECO:0007669"/>
    <property type="project" value="TreeGrafter"/>
</dbReference>
<dbReference type="InterPro" id="IPR003961">
    <property type="entry name" value="FN3_dom"/>
</dbReference>
<sequence length="520" mass="57288">MVSVGEKVVLPCEATHDPSLSITFSWTLDGHSVEQEQHGRHFHSRELKGHLIINSVQIRHAGNYTCTVRSTVDTVSASAELRVRGPPEPPTDLQIHDVTDATAVLSWVPGHDNHSPITQFLAQARASLFLDWMEQKTDPSPIVGEIDMAMVVGLTPWTDYEFRLIAINALGRSKSSPPSRRIRTLSAAPKIYPEGLGGGKGKRHELVITWKPIERRFRHGPDFGYIIAFRMNGSHTFRQVTIPLPDAPRYTYKNTSLASFTPFEVKIRAYNVEAEGPFSPSIIVFSAEQEPNVAPASIFAKSLTSSTVEVTWEPISPNAITERIQGYQVVYSQQGDPKASLRHERVPLGENRVRLTGLRSATTYHITVQAFNTAGTGPSSPTTTVITRKGPPSKSPRLAQWWLDGSTVSLYWEQVVPMANESAVTGYKVLYRAMDQTSPHELLTNGTSAELALTGATSYVIEVRAQSDMGDGPSLQLQVPNDSSRGMKFGGRLGSACRPFTWDAMFLALLSVFVCYVCLV</sequence>
<dbReference type="Pfam" id="PF07679">
    <property type="entry name" value="I-set"/>
    <property type="match status" value="1"/>
</dbReference>
<feature type="domain" description="Fibronectin type-III" evidence="13">
    <location>
        <begin position="294"/>
        <end position="390"/>
    </location>
</feature>
<dbReference type="AlphaFoldDB" id="A0A8C4QEA0"/>
<keyword evidence="3" id="KW-0732">Signal</keyword>
<evidence type="ECO:0000256" key="10">
    <source>
        <dbReference type="SAM" id="MobiDB-lite"/>
    </source>
</evidence>
<dbReference type="InterPro" id="IPR036116">
    <property type="entry name" value="FN3_sf"/>
</dbReference>
<dbReference type="GeneTree" id="ENSGT00940000155198"/>
<dbReference type="PROSITE" id="PS50835">
    <property type="entry name" value="IG_LIKE"/>
    <property type="match status" value="1"/>
</dbReference>
<dbReference type="InterPro" id="IPR003599">
    <property type="entry name" value="Ig_sub"/>
</dbReference>
<evidence type="ECO:0000256" key="7">
    <source>
        <dbReference type="ARBA" id="ARBA00023157"/>
    </source>
</evidence>
<protein>
    <submittedName>
        <fullName evidence="14">Uncharacterized protein</fullName>
    </submittedName>
</protein>
<dbReference type="FunFam" id="2.60.40.10:FF:000052">
    <property type="entry name" value="Contactin 1"/>
    <property type="match status" value="1"/>
</dbReference>
<keyword evidence="8" id="KW-0325">Glycoprotein</keyword>
<dbReference type="FunFam" id="2.60.40.10:FF:000054">
    <property type="entry name" value="Contactin 1"/>
    <property type="match status" value="1"/>
</dbReference>
<evidence type="ECO:0000256" key="11">
    <source>
        <dbReference type="SAM" id="Phobius"/>
    </source>
</evidence>
<name>A0A8C4QEA0_EPTBU</name>
<feature type="transmembrane region" description="Helical" evidence="11">
    <location>
        <begin position="500"/>
        <end position="519"/>
    </location>
</feature>
<organism evidence="14 15">
    <name type="scientific">Eptatretus burgeri</name>
    <name type="common">Inshore hagfish</name>
    <dbReference type="NCBI Taxonomy" id="7764"/>
    <lineage>
        <taxon>Eukaryota</taxon>
        <taxon>Metazoa</taxon>
        <taxon>Chordata</taxon>
        <taxon>Craniata</taxon>
        <taxon>Vertebrata</taxon>
        <taxon>Cyclostomata</taxon>
        <taxon>Myxini</taxon>
        <taxon>Myxiniformes</taxon>
        <taxon>Myxinidae</taxon>
        <taxon>Eptatretinae</taxon>
        <taxon>Eptatretus</taxon>
    </lineage>
</organism>
<dbReference type="GO" id="GO:0007411">
    <property type="term" value="P:axon guidance"/>
    <property type="evidence" value="ECO:0007669"/>
    <property type="project" value="TreeGrafter"/>
</dbReference>
<evidence type="ECO:0000256" key="3">
    <source>
        <dbReference type="ARBA" id="ARBA00022729"/>
    </source>
</evidence>